<evidence type="ECO:0000313" key="2">
    <source>
        <dbReference type="EMBL" id="PZR14953.1"/>
    </source>
</evidence>
<dbReference type="AlphaFoldDB" id="A0A2W5TNP8"/>
<evidence type="ECO:0000313" key="3">
    <source>
        <dbReference type="Proteomes" id="UP000249061"/>
    </source>
</evidence>
<reference evidence="2 3" key="1">
    <citation type="submission" date="2017-08" db="EMBL/GenBank/DDBJ databases">
        <title>Infants hospitalized years apart are colonized by the same room-sourced microbial strains.</title>
        <authorList>
            <person name="Brooks B."/>
            <person name="Olm M.R."/>
            <person name="Firek B.A."/>
            <person name="Baker R."/>
            <person name="Thomas B.C."/>
            <person name="Morowitz M.J."/>
            <person name="Banfield J.F."/>
        </authorList>
    </citation>
    <scope>NUCLEOTIDE SEQUENCE [LARGE SCALE GENOMIC DNA]</scope>
    <source>
        <strain evidence="2">S2_003_000_R2_14</strain>
    </source>
</reference>
<name>A0A2W5TNP8_9BACT</name>
<feature type="region of interest" description="Disordered" evidence="1">
    <location>
        <begin position="44"/>
        <end position="66"/>
    </location>
</feature>
<gene>
    <name evidence="2" type="ORF">DI536_09235</name>
</gene>
<dbReference type="EMBL" id="QFQP01000006">
    <property type="protein sequence ID" value="PZR14953.1"/>
    <property type="molecule type" value="Genomic_DNA"/>
</dbReference>
<dbReference type="Pfam" id="PF14907">
    <property type="entry name" value="NTP_transf_5"/>
    <property type="match status" value="1"/>
</dbReference>
<proteinExistence type="predicted"/>
<organism evidence="2 3">
    <name type="scientific">Archangium gephyra</name>
    <dbReference type="NCBI Taxonomy" id="48"/>
    <lineage>
        <taxon>Bacteria</taxon>
        <taxon>Pseudomonadati</taxon>
        <taxon>Myxococcota</taxon>
        <taxon>Myxococcia</taxon>
        <taxon>Myxococcales</taxon>
        <taxon>Cystobacterineae</taxon>
        <taxon>Archangiaceae</taxon>
        <taxon>Archangium</taxon>
    </lineage>
</organism>
<protein>
    <recommendedName>
        <fullName evidence="4">Nucleotidyltransferase family protein</fullName>
    </recommendedName>
</protein>
<dbReference type="InterPro" id="IPR039498">
    <property type="entry name" value="NTP_transf_5"/>
</dbReference>
<evidence type="ECO:0000256" key="1">
    <source>
        <dbReference type="SAM" id="MobiDB-lite"/>
    </source>
</evidence>
<comment type="caution">
    <text evidence="2">The sequence shown here is derived from an EMBL/GenBank/DDBJ whole genome shotgun (WGS) entry which is preliminary data.</text>
</comment>
<dbReference type="Proteomes" id="UP000249061">
    <property type="component" value="Unassembled WGS sequence"/>
</dbReference>
<evidence type="ECO:0008006" key="4">
    <source>
        <dbReference type="Google" id="ProtNLM"/>
    </source>
</evidence>
<sequence length="398" mass="44384">MARVGNAVARRRLVRVTGVGAARRARVAAARCFECRERREASGSRSRVVSPDVPAGVGRRRRRPRTGFACVGRSDHARAPLRLRARRERSRRAGEGAVVNFEAFIRSGQFWTGTWNELDVAQRHGLLGSWAPRERQLALHTRYARLLELTASLSAALQVPHVVLKGVTAGAAWRQPALRPQSDIDVLVSDLPATVFAWREAGLIDAPSTLETSHFHLTLTSPRFPGVPIELHTALSDDFDMKLNVDELLSRRRELQLEGHSIPALSEASELAYLALHAATHAGEKLRWFFDLREKSHGFTSWDAVVAQALSWNVPWPIWWALREAKTRLGADVPDFVLASLAPPFGARSRIELASLVSRDRADSAAARTLRLSLTPMTSWPLTLLHKLKARSRRRAHQ</sequence>
<accession>A0A2W5TNP8</accession>